<dbReference type="PANTHER" id="PTHR31342:SF4">
    <property type="entry name" value="ACTIN BINDING PROTEIN FAMILY"/>
    <property type="match status" value="1"/>
</dbReference>
<feature type="coiled-coil region" evidence="2">
    <location>
        <begin position="97"/>
        <end position="134"/>
    </location>
</feature>
<dbReference type="Proteomes" id="UP001327560">
    <property type="component" value="Chromosome 7"/>
</dbReference>
<evidence type="ECO:0000256" key="2">
    <source>
        <dbReference type="SAM" id="Coils"/>
    </source>
</evidence>
<dbReference type="AlphaFoldDB" id="A0AAQ3KRA0"/>
<dbReference type="EMBL" id="CP136896">
    <property type="protein sequence ID" value="WOL13608.1"/>
    <property type="molecule type" value="Genomic_DNA"/>
</dbReference>
<dbReference type="InterPro" id="IPR040265">
    <property type="entry name" value="CHUP1/IPGA1-like"/>
</dbReference>
<organism evidence="3 4">
    <name type="scientific">Canna indica</name>
    <name type="common">Indian-shot</name>
    <dbReference type="NCBI Taxonomy" id="4628"/>
    <lineage>
        <taxon>Eukaryota</taxon>
        <taxon>Viridiplantae</taxon>
        <taxon>Streptophyta</taxon>
        <taxon>Embryophyta</taxon>
        <taxon>Tracheophyta</taxon>
        <taxon>Spermatophyta</taxon>
        <taxon>Magnoliopsida</taxon>
        <taxon>Liliopsida</taxon>
        <taxon>Zingiberales</taxon>
        <taxon>Cannaceae</taxon>
        <taxon>Canna</taxon>
    </lineage>
</organism>
<dbReference type="PANTHER" id="PTHR31342">
    <property type="entry name" value="PROTEIN CHUP1, CHLOROPLASTIC"/>
    <property type="match status" value="1"/>
</dbReference>
<evidence type="ECO:0000313" key="3">
    <source>
        <dbReference type="EMBL" id="WOL13608.1"/>
    </source>
</evidence>
<sequence length="143" mass="16581">MQEFEVKGRELETARIAATSKEPEIQEETVKKEEIAHLRELVLSLLEKERNLELQLLDYYGLKEKEASVTELEHQLKISAMEAKLYSLKIDSLQSHSQRLQAQLAEFSIAMKELEAARAEINLLERKMKLDEEKSKEILASLR</sequence>
<evidence type="ECO:0000256" key="1">
    <source>
        <dbReference type="ARBA" id="ARBA00023054"/>
    </source>
</evidence>
<accession>A0AAQ3KRA0</accession>
<evidence type="ECO:0000313" key="4">
    <source>
        <dbReference type="Proteomes" id="UP001327560"/>
    </source>
</evidence>
<gene>
    <name evidence="3" type="ORF">Cni_G22378</name>
</gene>
<keyword evidence="4" id="KW-1185">Reference proteome</keyword>
<dbReference type="GO" id="GO:0072699">
    <property type="term" value="P:protein localization to cortical microtubule cytoskeleton"/>
    <property type="evidence" value="ECO:0007669"/>
    <property type="project" value="TreeGrafter"/>
</dbReference>
<protein>
    <submittedName>
        <fullName evidence="3">Uncharacterized protein</fullName>
    </submittedName>
</protein>
<keyword evidence="1 2" id="KW-0175">Coiled coil</keyword>
<dbReference type="GO" id="GO:0055028">
    <property type="term" value="C:cortical microtubule"/>
    <property type="evidence" value="ECO:0007669"/>
    <property type="project" value="TreeGrafter"/>
</dbReference>
<reference evidence="3 4" key="1">
    <citation type="submission" date="2023-10" db="EMBL/GenBank/DDBJ databases">
        <title>Chromosome-scale genome assembly provides insights into flower coloration mechanisms of Canna indica.</title>
        <authorList>
            <person name="Li C."/>
        </authorList>
    </citation>
    <scope>NUCLEOTIDE SEQUENCE [LARGE SCALE GENOMIC DNA]</scope>
    <source>
        <tissue evidence="3">Flower</tissue>
    </source>
</reference>
<name>A0AAQ3KRA0_9LILI</name>
<proteinExistence type="predicted"/>